<evidence type="ECO:0000313" key="2">
    <source>
        <dbReference type="EMBL" id="MFC7440047.1"/>
    </source>
</evidence>
<dbReference type="Proteomes" id="UP001596500">
    <property type="component" value="Unassembled WGS sequence"/>
</dbReference>
<dbReference type="InterPro" id="IPR014794">
    <property type="entry name" value="DUF1779"/>
</dbReference>
<accession>A0ABW2RGC4</accession>
<protein>
    <submittedName>
        <fullName evidence="2">YwmB family TATA-box binding protein</fullName>
    </submittedName>
</protein>
<dbReference type="RefSeq" id="WP_379863257.1">
    <property type="nucleotide sequence ID" value="NZ_JBHTBW010000006.1"/>
</dbReference>
<evidence type="ECO:0000313" key="3">
    <source>
        <dbReference type="Proteomes" id="UP001596500"/>
    </source>
</evidence>
<name>A0ABW2RGC4_9BACL</name>
<dbReference type="Gene3D" id="3.30.360.40">
    <property type="entry name" value="YwmB-like"/>
    <property type="match status" value="1"/>
</dbReference>
<comment type="caution">
    <text evidence="2">The sequence shown here is derived from an EMBL/GenBank/DDBJ whole genome shotgun (WGS) entry which is preliminary data.</text>
</comment>
<dbReference type="InterPro" id="IPR036209">
    <property type="entry name" value="YwmB-like_sf"/>
</dbReference>
<dbReference type="Pfam" id="PF08680">
    <property type="entry name" value="DUF1779"/>
    <property type="match status" value="1"/>
</dbReference>
<sequence length="243" mass="27550">MKKFRLFELSIWIWLSFMLQGAQMQPAEPEQPLVAAMRTLKIQPETYVLHHGGRTKQPVQPQQLERWVYQLWNELGTGKVKKIVDRDGVKYTASDQRQSNIAIKFIVIHDRLEHSHVTPYVSLQLMGRGVPTQSFFEMKKRCTRLLQSYGIIADYHFSIRGRTMNVTTGLANHAQKVLTLLRAREVEGMRTDHTVSLSALSSMLPGGIETGGGMMNLQVAARMDSEARAVVLTIGTPIITIEY</sequence>
<keyword evidence="3" id="KW-1185">Reference proteome</keyword>
<dbReference type="EMBL" id="JBHTBW010000006">
    <property type="protein sequence ID" value="MFC7440047.1"/>
    <property type="molecule type" value="Genomic_DNA"/>
</dbReference>
<gene>
    <name evidence="2" type="ORF">ACFQNG_02560</name>
</gene>
<feature type="chain" id="PRO_5047226281" evidence="1">
    <location>
        <begin position="22"/>
        <end position="243"/>
    </location>
</feature>
<evidence type="ECO:0000256" key="1">
    <source>
        <dbReference type="SAM" id="SignalP"/>
    </source>
</evidence>
<proteinExistence type="predicted"/>
<keyword evidence="1" id="KW-0732">Signal</keyword>
<organism evidence="2 3">
    <name type="scientific">Laceyella putida</name>
    <dbReference type="NCBI Taxonomy" id="110101"/>
    <lineage>
        <taxon>Bacteria</taxon>
        <taxon>Bacillati</taxon>
        <taxon>Bacillota</taxon>
        <taxon>Bacilli</taxon>
        <taxon>Bacillales</taxon>
        <taxon>Thermoactinomycetaceae</taxon>
        <taxon>Laceyella</taxon>
    </lineage>
</organism>
<feature type="signal peptide" evidence="1">
    <location>
        <begin position="1"/>
        <end position="21"/>
    </location>
</feature>
<dbReference type="SUPFAM" id="SSF143842">
    <property type="entry name" value="YwmB-like"/>
    <property type="match status" value="1"/>
</dbReference>
<reference evidence="3" key="1">
    <citation type="journal article" date="2019" name="Int. J. Syst. Evol. Microbiol.">
        <title>The Global Catalogue of Microorganisms (GCM) 10K type strain sequencing project: providing services to taxonomists for standard genome sequencing and annotation.</title>
        <authorList>
            <consortium name="The Broad Institute Genomics Platform"/>
            <consortium name="The Broad Institute Genome Sequencing Center for Infectious Disease"/>
            <person name="Wu L."/>
            <person name="Ma J."/>
        </authorList>
    </citation>
    <scope>NUCLEOTIDE SEQUENCE [LARGE SCALE GENOMIC DNA]</scope>
    <source>
        <strain evidence="3">CGMCC 1.12942</strain>
    </source>
</reference>